<dbReference type="EMBL" id="GBYB01007023">
    <property type="protein sequence ID" value="JAG76790.1"/>
    <property type="molecule type" value="Transcribed_RNA"/>
</dbReference>
<dbReference type="Pfam" id="PF00062">
    <property type="entry name" value="Lys"/>
    <property type="match status" value="1"/>
</dbReference>
<reference evidence="11" key="2">
    <citation type="submission" date="2025-04" db="UniProtKB">
        <authorList>
            <consortium name="RefSeq"/>
        </authorList>
    </citation>
    <scope>IDENTIFICATION</scope>
    <source>
        <strain evidence="11">USDA-PBARC FA_bdor</strain>
        <tissue evidence="11">Whole organism</tissue>
    </source>
</reference>
<organism evidence="9">
    <name type="scientific">Fopius arisanus</name>
    <dbReference type="NCBI Taxonomy" id="64838"/>
    <lineage>
        <taxon>Eukaryota</taxon>
        <taxon>Metazoa</taxon>
        <taxon>Ecdysozoa</taxon>
        <taxon>Arthropoda</taxon>
        <taxon>Hexapoda</taxon>
        <taxon>Insecta</taxon>
        <taxon>Pterygota</taxon>
        <taxon>Neoptera</taxon>
        <taxon>Endopterygota</taxon>
        <taxon>Hymenoptera</taxon>
        <taxon>Apocrita</taxon>
        <taxon>Ichneumonoidea</taxon>
        <taxon>Braconidae</taxon>
        <taxon>Opiinae</taxon>
        <taxon>Fopius</taxon>
    </lineage>
</organism>
<dbReference type="PROSITE" id="PS00128">
    <property type="entry name" value="GLYCOSYL_HYDROL_F22_1"/>
    <property type="match status" value="1"/>
</dbReference>
<name>A0A0C9PZN7_9HYME</name>
<dbReference type="EC" id="3.2.1.17" evidence="2"/>
<evidence type="ECO:0000256" key="3">
    <source>
        <dbReference type="ARBA" id="ARBA00022638"/>
    </source>
</evidence>
<keyword evidence="5" id="KW-0326">Glycosidase</keyword>
<dbReference type="KEGG" id="fas:105270429"/>
<dbReference type="Gene3D" id="1.10.530.10">
    <property type="match status" value="1"/>
</dbReference>
<keyword evidence="3" id="KW-0081">Bacteriolytic enzyme</keyword>
<evidence type="ECO:0000256" key="7">
    <source>
        <dbReference type="SAM" id="SignalP"/>
    </source>
</evidence>
<evidence type="ECO:0000256" key="4">
    <source>
        <dbReference type="ARBA" id="ARBA00023157"/>
    </source>
</evidence>
<dbReference type="InterPro" id="IPR001916">
    <property type="entry name" value="Glyco_hydro_22"/>
</dbReference>
<feature type="signal peptide" evidence="7">
    <location>
        <begin position="1"/>
        <end position="23"/>
    </location>
</feature>
<dbReference type="RefSeq" id="XP_011309649.1">
    <property type="nucleotide sequence ID" value="XM_011311347.1"/>
</dbReference>
<dbReference type="PANTHER" id="PTHR11407:SF63">
    <property type="entry name" value="LYSOZYME C"/>
    <property type="match status" value="1"/>
</dbReference>
<dbReference type="SUPFAM" id="SSF53955">
    <property type="entry name" value="Lysozyme-like"/>
    <property type="match status" value="1"/>
</dbReference>
<evidence type="ECO:0000256" key="6">
    <source>
        <dbReference type="RuleBase" id="RU004440"/>
    </source>
</evidence>
<evidence type="ECO:0000313" key="11">
    <source>
        <dbReference type="RefSeq" id="XP_011309649.1"/>
    </source>
</evidence>
<reference evidence="9" key="1">
    <citation type="submission" date="2015-01" db="EMBL/GenBank/DDBJ databases">
        <title>Transcriptome Assembly of Fopius arisanus.</title>
        <authorList>
            <person name="Geib S."/>
        </authorList>
    </citation>
    <scope>NUCLEOTIDE SEQUENCE</scope>
</reference>
<feature type="chain" id="PRO_5044541391" description="lysozyme" evidence="7">
    <location>
        <begin position="24"/>
        <end position="160"/>
    </location>
</feature>
<keyword evidence="10" id="KW-1185">Reference proteome</keyword>
<dbReference type="PROSITE" id="PS51348">
    <property type="entry name" value="GLYCOSYL_HYDROL_F22_2"/>
    <property type="match status" value="1"/>
</dbReference>
<sequence>MMVPRFFVEFVIIFSIFWWPTHGRILTNCEAAKELQKAGIPKTFISNWVCLMRSESGMNTSLMKGPGTSSSFTYGIFQISSLNNKYCIRGRKGGVCNKKCEDFLNDDISDDIICASKIEKAEGFKYWKGWLNKCKSKPLPDVANCKRRRRRDTINSDIIL</sequence>
<accession>A0A0C9PZN7</accession>
<evidence type="ECO:0000259" key="8">
    <source>
        <dbReference type="PROSITE" id="PS00128"/>
    </source>
</evidence>
<dbReference type="OrthoDB" id="6692707at2759"/>
<dbReference type="InterPro" id="IPR023346">
    <property type="entry name" value="Lysozyme-like_dom_sf"/>
</dbReference>
<dbReference type="PANTHER" id="PTHR11407">
    <property type="entry name" value="LYSOZYME C"/>
    <property type="match status" value="1"/>
</dbReference>
<dbReference type="SMART" id="SM00263">
    <property type="entry name" value="LYZ1"/>
    <property type="match status" value="1"/>
</dbReference>
<dbReference type="GO" id="GO:0042742">
    <property type="term" value="P:defense response to bacterium"/>
    <property type="evidence" value="ECO:0007669"/>
    <property type="project" value="UniProtKB-KW"/>
</dbReference>
<keyword evidence="7" id="KW-0732">Signal</keyword>
<evidence type="ECO:0000256" key="5">
    <source>
        <dbReference type="ARBA" id="ARBA00023295"/>
    </source>
</evidence>
<dbReference type="GO" id="GO:0003796">
    <property type="term" value="F:lysozyme activity"/>
    <property type="evidence" value="ECO:0007669"/>
    <property type="project" value="UniProtKB-EC"/>
</dbReference>
<evidence type="ECO:0000256" key="1">
    <source>
        <dbReference type="ARBA" id="ARBA00000632"/>
    </source>
</evidence>
<accession>A0A9R1TFW2</accession>
<feature type="domain" description="Glycosyl hydrolases family 22 (GH22)" evidence="8">
    <location>
        <begin position="96"/>
        <end position="114"/>
    </location>
</feature>
<dbReference type="CDD" id="cd16899">
    <property type="entry name" value="LYZ_C_invert"/>
    <property type="match status" value="1"/>
</dbReference>
<comment type="catalytic activity">
    <reaction evidence="1">
        <text>Hydrolysis of (1-&gt;4)-beta-linkages between N-acetylmuramic acid and N-acetyl-D-glucosamine residues in a peptidoglycan and between N-acetyl-D-glucosamine residues in chitodextrins.</text>
        <dbReference type="EC" id="3.2.1.17"/>
    </reaction>
</comment>
<keyword evidence="3" id="KW-0929">Antimicrobial</keyword>
<evidence type="ECO:0000313" key="9">
    <source>
        <dbReference type="EMBL" id="JAG76790.1"/>
    </source>
</evidence>
<dbReference type="GeneID" id="105270429"/>
<keyword evidence="4" id="KW-1015">Disulfide bond</keyword>
<evidence type="ECO:0000256" key="2">
    <source>
        <dbReference type="ARBA" id="ARBA00012732"/>
    </source>
</evidence>
<proteinExistence type="inferred from homology"/>
<dbReference type="PRINTS" id="PR00135">
    <property type="entry name" value="LYZLACT"/>
</dbReference>
<comment type="similarity">
    <text evidence="6">Belongs to the glycosyl hydrolase 22 family.</text>
</comment>
<protein>
    <recommendedName>
        <fullName evidence="2">lysozyme</fullName>
        <ecNumber evidence="2">3.2.1.17</ecNumber>
    </recommendedName>
</protein>
<dbReference type="GO" id="GO:0031640">
    <property type="term" value="P:killing of cells of another organism"/>
    <property type="evidence" value="ECO:0007669"/>
    <property type="project" value="UniProtKB-KW"/>
</dbReference>
<dbReference type="Proteomes" id="UP000694866">
    <property type="component" value="Unplaced"/>
</dbReference>
<evidence type="ECO:0000313" key="10">
    <source>
        <dbReference type="Proteomes" id="UP000694866"/>
    </source>
</evidence>
<gene>
    <name evidence="9" type="primary">AGAP007347_0</name>
    <name evidence="11" type="synonym">LOC105270429</name>
    <name evidence="9" type="ORF">g.22968</name>
</gene>
<keyword evidence="5" id="KW-0378">Hydrolase</keyword>
<dbReference type="AlphaFoldDB" id="A0A0C9PZN7"/>
<dbReference type="InterPro" id="IPR019799">
    <property type="entry name" value="Glyco_hydro_22_CS"/>
</dbReference>